<evidence type="ECO:0000256" key="5">
    <source>
        <dbReference type="ARBA" id="ARBA00023136"/>
    </source>
</evidence>
<gene>
    <name evidence="8" type="ORF">JOD45_000322</name>
</gene>
<feature type="transmembrane region" description="Helical" evidence="7">
    <location>
        <begin position="100"/>
        <end position="121"/>
    </location>
</feature>
<dbReference type="SUPFAM" id="SSF81345">
    <property type="entry name" value="ABC transporter involved in vitamin B12 uptake, BtuC"/>
    <property type="match status" value="1"/>
</dbReference>
<evidence type="ECO:0000256" key="6">
    <source>
        <dbReference type="RuleBase" id="RU003943"/>
    </source>
</evidence>
<keyword evidence="3 6" id="KW-0812">Transmembrane</keyword>
<evidence type="ECO:0000256" key="1">
    <source>
        <dbReference type="ARBA" id="ARBA00004141"/>
    </source>
</evidence>
<dbReference type="Pfam" id="PF00950">
    <property type="entry name" value="ABC-3"/>
    <property type="match status" value="1"/>
</dbReference>
<dbReference type="InterPro" id="IPR001626">
    <property type="entry name" value="ABC_TroCD"/>
</dbReference>
<proteinExistence type="inferred from homology"/>
<dbReference type="Gene3D" id="1.10.3470.10">
    <property type="entry name" value="ABC transporter involved in vitamin B12 uptake, BtuC"/>
    <property type="match status" value="1"/>
</dbReference>
<evidence type="ECO:0000256" key="4">
    <source>
        <dbReference type="ARBA" id="ARBA00022989"/>
    </source>
</evidence>
<reference evidence="8 9" key="1">
    <citation type="submission" date="2021-01" db="EMBL/GenBank/DDBJ databases">
        <title>Genomic Encyclopedia of Type Strains, Phase IV (KMG-IV): sequencing the most valuable type-strain genomes for metagenomic binning, comparative biology and taxonomic classification.</title>
        <authorList>
            <person name="Goeker M."/>
        </authorList>
    </citation>
    <scope>NUCLEOTIDE SEQUENCE [LARGE SCALE GENOMIC DNA]</scope>
    <source>
        <strain evidence="8 9">DSM 28236</strain>
    </source>
</reference>
<protein>
    <submittedName>
        <fullName evidence="8">Zinc transport system permease protein</fullName>
    </submittedName>
</protein>
<dbReference type="EMBL" id="JAFBER010000001">
    <property type="protein sequence ID" value="MBM7644131.1"/>
    <property type="molecule type" value="Genomic_DNA"/>
</dbReference>
<feature type="transmembrane region" description="Helical" evidence="7">
    <location>
        <begin position="141"/>
        <end position="159"/>
    </location>
</feature>
<feature type="transmembrane region" description="Helical" evidence="7">
    <location>
        <begin position="71"/>
        <end position="88"/>
    </location>
</feature>
<feature type="transmembrane region" description="Helical" evidence="7">
    <location>
        <begin position="46"/>
        <end position="65"/>
    </location>
</feature>
<evidence type="ECO:0000256" key="3">
    <source>
        <dbReference type="ARBA" id="ARBA00022692"/>
    </source>
</evidence>
<keyword evidence="6" id="KW-0813">Transport</keyword>
<dbReference type="RefSeq" id="WP_205002087.1">
    <property type="nucleotide sequence ID" value="NZ_JAFBER010000001.1"/>
</dbReference>
<comment type="subcellular location">
    <subcellularLocation>
        <location evidence="6">Cell membrane</location>
        <topology evidence="6">Multi-pass membrane protein</topology>
    </subcellularLocation>
    <subcellularLocation>
        <location evidence="1">Membrane</location>
        <topology evidence="1">Multi-pass membrane protein</topology>
    </subcellularLocation>
</comment>
<dbReference type="InterPro" id="IPR037294">
    <property type="entry name" value="ABC_BtuC-like"/>
</dbReference>
<feature type="transmembrane region" description="Helical" evidence="7">
    <location>
        <begin position="227"/>
        <end position="249"/>
    </location>
</feature>
<feature type="transmembrane region" description="Helical" evidence="7">
    <location>
        <begin position="180"/>
        <end position="197"/>
    </location>
</feature>
<dbReference type="PANTHER" id="PTHR30477">
    <property type="entry name" value="ABC-TRANSPORTER METAL-BINDING PROTEIN"/>
    <property type="match status" value="1"/>
</dbReference>
<keyword evidence="4 7" id="KW-1133">Transmembrane helix</keyword>
<keyword evidence="5 7" id="KW-0472">Membrane</keyword>
<feature type="transmembrane region" description="Helical" evidence="7">
    <location>
        <begin position="14"/>
        <end position="34"/>
    </location>
</feature>
<accession>A0ABS2PVQ3</accession>
<organism evidence="8 9">
    <name type="scientific">Scopulibacillus daqui</name>
    <dbReference type="NCBI Taxonomy" id="1469162"/>
    <lineage>
        <taxon>Bacteria</taxon>
        <taxon>Bacillati</taxon>
        <taxon>Bacillota</taxon>
        <taxon>Bacilli</taxon>
        <taxon>Bacillales</taxon>
        <taxon>Sporolactobacillaceae</taxon>
        <taxon>Scopulibacillus</taxon>
    </lineage>
</organism>
<dbReference type="PANTHER" id="PTHR30477:SF22">
    <property type="entry name" value="METAL ABC TRANSPORTER PERMEASE"/>
    <property type="match status" value="1"/>
</dbReference>
<evidence type="ECO:0000256" key="2">
    <source>
        <dbReference type="ARBA" id="ARBA00008034"/>
    </source>
</evidence>
<dbReference type="Proteomes" id="UP000808914">
    <property type="component" value="Unassembled WGS sequence"/>
</dbReference>
<evidence type="ECO:0000313" key="9">
    <source>
        <dbReference type="Proteomes" id="UP000808914"/>
    </source>
</evidence>
<comment type="similarity">
    <text evidence="2 6">Belongs to the ABC-3 integral membrane protein family.</text>
</comment>
<comment type="caution">
    <text evidence="8">The sequence shown here is derived from an EMBL/GenBank/DDBJ whole genome shotgun (WGS) entry which is preliminary data.</text>
</comment>
<evidence type="ECO:0000313" key="8">
    <source>
        <dbReference type="EMBL" id="MBM7644131.1"/>
    </source>
</evidence>
<keyword evidence="9" id="KW-1185">Reference proteome</keyword>
<sequence length="285" mass="31276">MIEFFQNLSFMKTAFLVGILIGGITPLIGVFIFARRLPHISESLSQMNLAGVAIGSTIGSAVPYLSGINPRIYGVIFALIGAFLVELLRKVFRDFSDMSIPIILSFGTGLGALFFSILHGFNADFFNYLFGSLIAVNQSDLNNTLIISFIVVIILLIFYRPLLLITFDAEYAQVTGIRKKWIDAIFMVLMALTISVSVQAVGVMLVTGMMTLPIATAIFIGKSFKSVIFLSIIFGEAAVLIGLVLSYYLSIATGGAIITFSLLCFLLVIGVKHIYRMSMRRHIQK</sequence>
<name>A0ABS2PVQ3_9BACL</name>
<feature type="transmembrane region" description="Helical" evidence="7">
    <location>
        <begin position="255"/>
        <end position="275"/>
    </location>
</feature>
<evidence type="ECO:0000256" key="7">
    <source>
        <dbReference type="SAM" id="Phobius"/>
    </source>
</evidence>